<organism evidence="11 12">
    <name type="scientific">Ferrimonas lipolytica</name>
    <dbReference type="NCBI Taxonomy" id="2724191"/>
    <lineage>
        <taxon>Bacteria</taxon>
        <taxon>Pseudomonadati</taxon>
        <taxon>Pseudomonadota</taxon>
        <taxon>Gammaproteobacteria</taxon>
        <taxon>Alteromonadales</taxon>
        <taxon>Ferrimonadaceae</taxon>
        <taxon>Ferrimonas</taxon>
    </lineage>
</organism>
<evidence type="ECO:0000256" key="1">
    <source>
        <dbReference type="ARBA" id="ARBA00022694"/>
    </source>
</evidence>
<name>A0A6H1UFV9_9GAMM</name>
<dbReference type="EMBL" id="CP051180">
    <property type="protein sequence ID" value="QIZ76682.1"/>
    <property type="molecule type" value="Genomic_DNA"/>
</dbReference>
<dbReference type="GO" id="GO:0160149">
    <property type="term" value="F:tRNA pseudouridine(65) synthase activity"/>
    <property type="evidence" value="ECO:0007669"/>
    <property type="project" value="UniProtKB-EC"/>
</dbReference>
<dbReference type="EC" id="5.4.99.26" evidence="5"/>
<dbReference type="KEGG" id="fes:HER31_07240"/>
<evidence type="ECO:0000256" key="9">
    <source>
        <dbReference type="ARBA" id="ARBA00043049"/>
    </source>
</evidence>
<dbReference type="InterPro" id="IPR006145">
    <property type="entry name" value="PsdUridine_synth_RsuA/RluA"/>
</dbReference>
<dbReference type="AlphaFoldDB" id="A0A6H1UFV9"/>
<comment type="catalytic activity">
    <reaction evidence="3">
        <text>uridine(65) in tRNA = pseudouridine(65) in tRNA</text>
        <dbReference type="Rhea" id="RHEA:42536"/>
        <dbReference type="Rhea" id="RHEA-COMP:10103"/>
        <dbReference type="Rhea" id="RHEA-COMP:10104"/>
        <dbReference type="ChEBI" id="CHEBI:65314"/>
        <dbReference type="ChEBI" id="CHEBI:65315"/>
        <dbReference type="EC" id="5.4.99.26"/>
    </reaction>
</comment>
<comment type="function">
    <text evidence="4">Responsible for synthesis of pseudouridine from uracil-65 in transfer RNAs.</text>
</comment>
<keyword evidence="12" id="KW-1185">Reference proteome</keyword>
<reference evidence="11 12" key="1">
    <citation type="submission" date="2020-04" db="EMBL/GenBank/DDBJ databases">
        <title>Ferrimonas sp. S7 isolated from sea water.</title>
        <authorList>
            <person name="Bae S.S."/>
            <person name="Baek K."/>
        </authorList>
    </citation>
    <scope>NUCLEOTIDE SEQUENCE [LARGE SCALE GENOMIC DNA]</scope>
    <source>
        <strain evidence="11 12">S7</strain>
    </source>
</reference>
<dbReference type="PANTHER" id="PTHR21600:SF56">
    <property type="entry name" value="TRNA PSEUDOURIDINE SYNTHASE C"/>
    <property type="match status" value="1"/>
</dbReference>
<dbReference type="SUPFAM" id="SSF55120">
    <property type="entry name" value="Pseudouridine synthase"/>
    <property type="match status" value="1"/>
</dbReference>
<keyword evidence="1" id="KW-0819">tRNA processing</keyword>
<dbReference type="GO" id="GO:0003723">
    <property type="term" value="F:RNA binding"/>
    <property type="evidence" value="ECO:0007669"/>
    <property type="project" value="InterPro"/>
</dbReference>
<dbReference type="InterPro" id="IPR006224">
    <property type="entry name" value="PsdUridine_synth_RluA-like_CS"/>
</dbReference>
<dbReference type="PANTHER" id="PTHR21600">
    <property type="entry name" value="MITOCHONDRIAL RNA PSEUDOURIDINE SYNTHASE"/>
    <property type="match status" value="1"/>
</dbReference>
<dbReference type="InterPro" id="IPR050188">
    <property type="entry name" value="RluA_PseudoU_synthase"/>
</dbReference>
<dbReference type="InterPro" id="IPR020103">
    <property type="entry name" value="PsdUridine_synth_cat_dom_sf"/>
</dbReference>
<evidence type="ECO:0000256" key="3">
    <source>
        <dbReference type="ARBA" id="ARBA00036607"/>
    </source>
</evidence>
<dbReference type="PROSITE" id="PS01129">
    <property type="entry name" value="PSI_RLU"/>
    <property type="match status" value="1"/>
</dbReference>
<evidence type="ECO:0000256" key="5">
    <source>
        <dbReference type="ARBA" id="ARBA00038943"/>
    </source>
</evidence>
<keyword evidence="2" id="KW-0413">Isomerase</keyword>
<evidence type="ECO:0000256" key="4">
    <source>
        <dbReference type="ARBA" id="ARBA00037670"/>
    </source>
</evidence>
<dbReference type="RefSeq" id="WP_168659943.1">
    <property type="nucleotide sequence ID" value="NZ_CP051180.1"/>
</dbReference>
<dbReference type="GO" id="GO:0000455">
    <property type="term" value="P:enzyme-directed rRNA pseudouridine synthesis"/>
    <property type="evidence" value="ECO:0007669"/>
    <property type="project" value="TreeGrafter"/>
</dbReference>
<dbReference type="Proteomes" id="UP000501602">
    <property type="component" value="Chromosome"/>
</dbReference>
<evidence type="ECO:0000259" key="10">
    <source>
        <dbReference type="Pfam" id="PF00849"/>
    </source>
</evidence>
<dbReference type="GO" id="GO:0008033">
    <property type="term" value="P:tRNA processing"/>
    <property type="evidence" value="ECO:0007669"/>
    <property type="project" value="UniProtKB-KW"/>
</dbReference>
<gene>
    <name evidence="11" type="ORF">HER31_07240</name>
</gene>
<evidence type="ECO:0000256" key="6">
    <source>
        <dbReference type="ARBA" id="ARBA00040675"/>
    </source>
</evidence>
<protein>
    <recommendedName>
        <fullName evidence="6">tRNA pseudouridine synthase C</fullName>
        <ecNumber evidence="5">5.4.99.26</ecNumber>
    </recommendedName>
    <alternativeName>
        <fullName evidence="8">tRNA pseudouridine(65) synthase</fullName>
    </alternativeName>
    <alternativeName>
        <fullName evidence="9">tRNA pseudouridylate synthase C</fullName>
    </alternativeName>
    <alternativeName>
        <fullName evidence="7">tRNA-uridine isomerase C</fullName>
    </alternativeName>
</protein>
<dbReference type="Gene3D" id="3.30.2350.10">
    <property type="entry name" value="Pseudouridine synthase"/>
    <property type="match status" value="1"/>
</dbReference>
<evidence type="ECO:0000313" key="11">
    <source>
        <dbReference type="EMBL" id="QIZ76682.1"/>
    </source>
</evidence>
<accession>A0A6H1UFV9</accession>
<proteinExistence type="predicted"/>
<feature type="domain" description="Pseudouridine synthase RsuA/RluA-like" evidence="10">
    <location>
        <begin position="11"/>
        <end position="167"/>
    </location>
</feature>
<evidence type="ECO:0000313" key="12">
    <source>
        <dbReference type="Proteomes" id="UP000501602"/>
    </source>
</evidence>
<sequence>MTLPILYQDEHLVAVNKPANMLVHRGEKLSHGRTFVLQTMRDQLGQHIYPVHRLDKATSGVILLAKSSQAASDTIKAWHRVEKRYLAVVRGYAPAQAEVDLPLAAPRDRSNPNWQPGPESPALTLVRSLAQIELQVEIDKYPTSRYSMVECFPKTGRKHQLRRHLRHLGHPILCDTRYGKNRHYHYFRDELGIDRMLLHAHKISFTPAGANAPITVTAPLDDTFSNLCQRFNWLEQI</sequence>
<evidence type="ECO:0000256" key="2">
    <source>
        <dbReference type="ARBA" id="ARBA00023235"/>
    </source>
</evidence>
<evidence type="ECO:0000256" key="7">
    <source>
        <dbReference type="ARBA" id="ARBA00041803"/>
    </source>
</evidence>
<dbReference type="Pfam" id="PF00849">
    <property type="entry name" value="PseudoU_synth_2"/>
    <property type="match status" value="1"/>
</dbReference>
<evidence type="ECO:0000256" key="8">
    <source>
        <dbReference type="ARBA" id="ARBA00041975"/>
    </source>
</evidence>